<reference evidence="2" key="1">
    <citation type="journal article" date="2011" name="Genome Biol.">
        <title>Comparative and functional genomics provide insights into the pathogenicity of dermatophytic fungi.</title>
        <authorList>
            <person name="Burmester A."/>
            <person name="Shelest E."/>
            <person name="Gloeckner G."/>
            <person name="Heddergott C."/>
            <person name="Schindler S."/>
            <person name="Staib P."/>
            <person name="Heidel A."/>
            <person name="Felder M."/>
            <person name="Petzold A."/>
            <person name="Szafranski K."/>
            <person name="Feuermann M."/>
            <person name="Pedruzzi I."/>
            <person name="Priebe S."/>
            <person name="Groth M."/>
            <person name="Winkler R."/>
            <person name="Li W."/>
            <person name="Kniemeyer O."/>
            <person name="Schroeckh V."/>
            <person name="Hertweck C."/>
            <person name="Hube B."/>
            <person name="White T.C."/>
            <person name="Platzer M."/>
            <person name="Guthke R."/>
            <person name="Heitman J."/>
            <person name="Woestemeyer J."/>
            <person name="Zipfel P.F."/>
            <person name="Monod M."/>
            <person name="Brakhage A.A."/>
        </authorList>
    </citation>
    <scope>NUCLEOTIDE SEQUENCE [LARGE SCALE GENOMIC DNA]</scope>
    <source>
        <strain evidence="2">ATCC MYA-4681 / CBS 112371</strain>
    </source>
</reference>
<dbReference type="Proteomes" id="UP000008866">
    <property type="component" value="Unassembled WGS sequence"/>
</dbReference>
<sequence>MTKHPKEEVLYFNFARRANDDDDNFNFNFNFNFICSAAHERDSADEVPPRERTSE</sequence>
<dbReference type="KEGG" id="abe:ARB_01504"/>
<protein>
    <submittedName>
        <fullName evidence="1">Uncharacterized protein</fullName>
    </submittedName>
</protein>
<evidence type="ECO:0000313" key="2">
    <source>
        <dbReference type="Proteomes" id="UP000008866"/>
    </source>
</evidence>
<keyword evidence="2" id="KW-1185">Reference proteome</keyword>
<evidence type="ECO:0000313" key="1">
    <source>
        <dbReference type="EMBL" id="EFE31604.1"/>
    </source>
</evidence>
<gene>
    <name evidence="1" type="ORF">ARB_01504</name>
</gene>
<comment type="caution">
    <text evidence="1">The sequence shown here is derived from an EMBL/GenBank/DDBJ whole genome shotgun (WGS) entry which is preliminary data.</text>
</comment>
<name>D4AZ84_ARTBC</name>
<dbReference type="HOGENOM" id="CLU_3031923_0_0_1"/>
<dbReference type="RefSeq" id="XP_003012244.1">
    <property type="nucleotide sequence ID" value="XM_003012198.1"/>
</dbReference>
<dbReference type="EMBL" id="ABSU01000020">
    <property type="protein sequence ID" value="EFE31604.1"/>
    <property type="molecule type" value="Genomic_DNA"/>
</dbReference>
<dbReference type="GeneID" id="9519812"/>
<proteinExistence type="predicted"/>
<dbReference type="AlphaFoldDB" id="D4AZ84"/>
<organism evidence="1 2">
    <name type="scientific">Arthroderma benhamiae (strain ATCC MYA-4681 / CBS 112371)</name>
    <name type="common">Trichophyton mentagrophytes</name>
    <dbReference type="NCBI Taxonomy" id="663331"/>
    <lineage>
        <taxon>Eukaryota</taxon>
        <taxon>Fungi</taxon>
        <taxon>Dikarya</taxon>
        <taxon>Ascomycota</taxon>
        <taxon>Pezizomycotina</taxon>
        <taxon>Eurotiomycetes</taxon>
        <taxon>Eurotiomycetidae</taxon>
        <taxon>Onygenales</taxon>
        <taxon>Arthrodermataceae</taxon>
        <taxon>Trichophyton</taxon>
    </lineage>
</organism>
<accession>D4AZ84</accession>